<name>A0ABV2D624_9HYPH</name>
<evidence type="ECO:0000313" key="2">
    <source>
        <dbReference type="EMBL" id="MET2825464.1"/>
    </source>
</evidence>
<organism evidence="2 3">
    <name type="scientific">Mesorhizobium shangrilense</name>
    <dbReference type="NCBI Taxonomy" id="460060"/>
    <lineage>
        <taxon>Bacteria</taxon>
        <taxon>Pseudomonadati</taxon>
        <taxon>Pseudomonadota</taxon>
        <taxon>Alphaproteobacteria</taxon>
        <taxon>Hyphomicrobiales</taxon>
        <taxon>Phyllobacteriaceae</taxon>
        <taxon>Mesorhizobium</taxon>
    </lineage>
</organism>
<accession>A0ABV2D624</accession>
<dbReference type="RefSeq" id="WP_354457558.1">
    <property type="nucleotide sequence ID" value="NZ_JBEWSZ010000001.1"/>
</dbReference>
<comment type="caution">
    <text evidence="2">The sequence shown here is derived from an EMBL/GenBank/DDBJ whole genome shotgun (WGS) entry which is preliminary data.</text>
</comment>
<feature type="domain" description="HTH marR-type" evidence="1">
    <location>
        <begin position="42"/>
        <end position="140"/>
    </location>
</feature>
<sequence length="166" mass="19048">MSTPNLLADRQANGKVPGQPFFGALLRMTWEHVRDHLSRAIRDAGFSDLQEAHFPMFSYPVPDGIRPSDLARQKRMSRQAMNYLIVQLEDLGYIERRAPEGGDRRLIYLSARGKQVVDVILATMRRLHTQWAHDIGEQRFNDFVDVLRQLSTRMQEESAVTQAADP</sequence>
<gene>
    <name evidence="2" type="ORF">ABVQ20_00575</name>
</gene>
<evidence type="ECO:0000313" key="3">
    <source>
        <dbReference type="Proteomes" id="UP001548832"/>
    </source>
</evidence>
<dbReference type="InterPro" id="IPR036388">
    <property type="entry name" value="WH-like_DNA-bd_sf"/>
</dbReference>
<dbReference type="InterPro" id="IPR000835">
    <property type="entry name" value="HTH_MarR-typ"/>
</dbReference>
<dbReference type="Proteomes" id="UP001548832">
    <property type="component" value="Unassembled WGS sequence"/>
</dbReference>
<dbReference type="EMBL" id="JBEWSZ010000001">
    <property type="protein sequence ID" value="MET2825464.1"/>
    <property type="molecule type" value="Genomic_DNA"/>
</dbReference>
<dbReference type="SMART" id="SM00347">
    <property type="entry name" value="HTH_MARR"/>
    <property type="match status" value="1"/>
</dbReference>
<dbReference type="Gene3D" id="1.10.10.10">
    <property type="entry name" value="Winged helix-like DNA-binding domain superfamily/Winged helix DNA-binding domain"/>
    <property type="match status" value="1"/>
</dbReference>
<evidence type="ECO:0000259" key="1">
    <source>
        <dbReference type="SMART" id="SM00347"/>
    </source>
</evidence>
<dbReference type="SUPFAM" id="SSF46785">
    <property type="entry name" value="Winged helix' DNA-binding domain"/>
    <property type="match status" value="1"/>
</dbReference>
<reference evidence="2 3" key="1">
    <citation type="submission" date="2024-06" db="EMBL/GenBank/DDBJ databases">
        <authorList>
            <person name="Kim D.-U."/>
        </authorList>
    </citation>
    <scope>NUCLEOTIDE SEQUENCE [LARGE SCALE GENOMIC DNA]</scope>
    <source>
        <strain evidence="2 3">KACC15460</strain>
    </source>
</reference>
<protein>
    <submittedName>
        <fullName evidence="2">MarR family transcriptional regulator</fullName>
    </submittedName>
</protein>
<proteinExistence type="predicted"/>
<keyword evidence="3" id="KW-1185">Reference proteome</keyword>
<dbReference type="Pfam" id="PF12802">
    <property type="entry name" value="MarR_2"/>
    <property type="match status" value="1"/>
</dbReference>
<dbReference type="InterPro" id="IPR036390">
    <property type="entry name" value="WH_DNA-bd_sf"/>
</dbReference>